<name>A0A3N4VPQ4_9GAMM</name>
<dbReference type="AlphaFoldDB" id="A0A3N4VPQ4"/>
<sequence length="306" mass="35356">MSATRRQRRGRVRIGISGWRYAPWRGVFYPEDLAQRRELEFASRVFASIEINGTFYSLQRPESYRRWHDETPDDFVFAIKGSRYITHRLRLRGIETPLASFFASGLLALGPKLGPFLWQFPPSFRYDPERMEAFFRLLPHDTGQALRLARRRDVARMKGRTVLSIDEPRPLRHAVEVRHASFCVPGFAAQLREHGIALVVADTAGRWPFVEEVTADFLYLRLHGDQELYASGYTDEALREWARRIDAWRAGAQPDDARRIDDAALAARPRDVYCYFDNDAKVHAPFDAQKLAELLGVRTVSHPDPR</sequence>
<gene>
    <name evidence="1" type="ORF">EDC50_1071</name>
</gene>
<dbReference type="Proteomes" id="UP000269708">
    <property type="component" value="Unassembled WGS sequence"/>
</dbReference>
<dbReference type="SUPFAM" id="SSF117396">
    <property type="entry name" value="TM1631-like"/>
    <property type="match status" value="1"/>
</dbReference>
<proteinExistence type="predicted"/>
<dbReference type="InterPro" id="IPR036520">
    <property type="entry name" value="UPF0759_sf"/>
</dbReference>
<dbReference type="InterPro" id="IPR002763">
    <property type="entry name" value="DUF72"/>
</dbReference>
<accession>A0A3N4VPQ4</accession>
<dbReference type="PANTHER" id="PTHR30348">
    <property type="entry name" value="UNCHARACTERIZED PROTEIN YECE"/>
    <property type="match status" value="1"/>
</dbReference>
<comment type="caution">
    <text evidence="1">The sequence shown here is derived from an EMBL/GenBank/DDBJ whole genome shotgun (WGS) entry which is preliminary data.</text>
</comment>
<dbReference type="OrthoDB" id="9780310at2"/>
<organism evidence="1 2">
    <name type="scientific">Vulcaniibacterium tengchongense</name>
    <dbReference type="NCBI Taxonomy" id="1273429"/>
    <lineage>
        <taxon>Bacteria</taxon>
        <taxon>Pseudomonadati</taxon>
        <taxon>Pseudomonadota</taxon>
        <taxon>Gammaproteobacteria</taxon>
        <taxon>Lysobacterales</taxon>
        <taxon>Lysobacteraceae</taxon>
        <taxon>Vulcaniibacterium</taxon>
    </lineage>
</organism>
<dbReference type="RefSeq" id="WP_123769387.1">
    <property type="nucleotide sequence ID" value="NZ_RKQN01000001.1"/>
</dbReference>
<keyword evidence="2" id="KW-1185">Reference proteome</keyword>
<dbReference type="PANTHER" id="PTHR30348:SF4">
    <property type="entry name" value="DUF72 DOMAIN-CONTAINING PROTEIN"/>
    <property type="match status" value="1"/>
</dbReference>
<dbReference type="Pfam" id="PF01904">
    <property type="entry name" value="DUF72"/>
    <property type="match status" value="1"/>
</dbReference>
<protein>
    <submittedName>
        <fullName evidence="1">Uncharacterized protein YecE (DUF72 family)</fullName>
    </submittedName>
</protein>
<evidence type="ECO:0000313" key="2">
    <source>
        <dbReference type="Proteomes" id="UP000269708"/>
    </source>
</evidence>
<reference evidence="1 2" key="1">
    <citation type="submission" date="2018-11" db="EMBL/GenBank/DDBJ databases">
        <title>Genomic Encyclopedia of Type Strains, Phase IV (KMG-IV): sequencing the most valuable type-strain genomes for metagenomic binning, comparative biology and taxonomic classification.</title>
        <authorList>
            <person name="Goeker M."/>
        </authorList>
    </citation>
    <scope>NUCLEOTIDE SEQUENCE [LARGE SCALE GENOMIC DNA]</scope>
    <source>
        <strain evidence="1 2">DSM 25623</strain>
    </source>
</reference>
<evidence type="ECO:0000313" key="1">
    <source>
        <dbReference type="EMBL" id="RPE81869.1"/>
    </source>
</evidence>
<dbReference type="EMBL" id="RKQN01000001">
    <property type="protein sequence ID" value="RPE81869.1"/>
    <property type="molecule type" value="Genomic_DNA"/>
</dbReference>
<dbReference type="Gene3D" id="3.20.20.410">
    <property type="entry name" value="Protein of unknown function UPF0759"/>
    <property type="match status" value="1"/>
</dbReference>